<reference evidence="2 3" key="1">
    <citation type="submission" date="2023-07" db="EMBL/GenBank/DDBJ databases">
        <title>Sequencing the genomes of 1000 actinobacteria strains.</title>
        <authorList>
            <person name="Klenk H.-P."/>
        </authorList>
    </citation>
    <scope>NUCLEOTIDE SEQUENCE [LARGE SCALE GENOMIC DNA]</scope>
    <source>
        <strain evidence="2 3">DSM 44709</strain>
    </source>
</reference>
<dbReference type="RefSeq" id="WP_307236000.1">
    <property type="nucleotide sequence ID" value="NZ_JAUSUZ010000001.1"/>
</dbReference>
<sequence length="141" mass="15056">MPRSRKSWAPRLAAGALGTVVVLPLLGFLGVAGVVLWMYGVALPNHQREIAEAETELSRQAAATVQQELAMASADGRLTDEEIDEAVGGAWDLRRTDPAWVLRARFDGTEPLCFSFEITTPLGAATEVAAIELSACPPDLP</sequence>
<keyword evidence="3" id="KW-1185">Reference proteome</keyword>
<dbReference type="EMBL" id="JAUSUZ010000001">
    <property type="protein sequence ID" value="MDQ0364523.1"/>
    <property type="molecule type" value="Genomic_DNA"/>
</dbReference>
<dbReference type="Proteomes" id="UP001240236">
    <property type="component" value="Unassembled WGS sequence"/>
</dbReference>
<evidence type="ECO:0000256" key="1">
    <source>
        <dbReference type="SAM" id="Phobius"/>
    </source>
</evidence>
<keyword evidence="1" id="KW-0472">Membrane</keyword>
<dbReference type="AlphaFoldDB" id="A0AAE3VV00"/>
<accession>A0AAE3VV00</accession>
<proteinExistence type="predicted"/>
<keyword evidence="1" id="KW-0812">Transmembrane</keyword>
<keyword evidence="1" id="KW-1133">Transmembrane helix</keyword>
<gene>
    <name evidence="2" type="ORF">J2S42_001192</name>
</gene>
<evidence type="ECO:0000313" key="2">
    <source>
        <dbReference type="EMBL" id="MDQ0364523.1"/>
    </source>
</evidence>
<evidence type="ECO:0000313" key="3">
    <source>
        <dbReference type="Proteomes" id="UP001240236"/>
    </source>
</evidence>
<comment type="caution">
    <text evidence="2">The sequence shown here is derived from an EMBL/GenBank/DDBJ whole genome shotgun (WGS) entry which is preliminary data.</text>
</comment>
<feature type="transmembrane region" description="Helical" evidence="1">
    <location>
        <begin position="12"/>
        <end position="39"/>
    </location>
</feature>
<name>A0AAE3VV00_9ACTN</name>
<organism evidence="2 3">
    <name type="scientific">Catenuloplanes indicus</name>
    <dbReference type="NCBI Taxonomy" id="137267"/>
    <lineage>
        <taxon>Bacteria</taxon>
        <taxon>Bacillati</taxon>
        <taxon>Actinomycetota</taxon>
        <taxon>Actinomycetes</taxon>
        <taxon>Micromonosporales</taxon>
        <taxon>Micromonosporaceae</taxon>
        <taxon>Catenuloplanes</taxon>
    </lineage>
</organism>
<protein>
    <submittedName>
        <fullName evidence="2">Uncharacterized protein</fullName>
    </submittedName>
</protein>